<accession>A0A366K2C9</accession>
<dbReference type="STRING" id="1399.VL14_12070"/>
<evidence type="ECO:0000259" key="5">
    <source>
        <dbReference type="PROSITE" id="PS50987"/>
    </source>
</evidence>
<keyword evidence="7" id="KW-1185">Reference proteome</keyword>
<evidence type="ECO:0000256" key="1">
    <source>
        <dbReference type="ARBA" id="ARBA00023015"/>
    </source>
</evidence>
<dbReference type="CDD" id="cd00090">
    <property type="entry name" value="HTH_ARSR"/>
    <property type="match status" value="1"/>
</dbReference>
<dbReference type="GO" id="GO:0003700">
    <property type="term" value="F:DNA-binding transcription factor activity"/>
    <property type="evidence" value="ECO:0007669"/>
    <property type="project" value="InterPro"/>
</dbReference>
<comment type="caution">
    <text evidence="6">The sequence shown here is derived from an EMBL/GenBank/DDBJ whole genome shotgun (WGS) entry which is preliminary data.</text>
</comment>
<dbReference type="InterPro" id="IPR018334">
    <property type="entry name" value="ArsR_HTH"/>
</dbReference>
<feature type="domain" description="HTH arsR-type" evidence="5">
    <location>
        <begin position="25"/>
        <end position="120"/>
    </location>
</feature>
<dbReference type="NCBIfam" id="NF033788">
    <property type="entry name" value="HTH_metalloreg"/>
    <property type="match status" value="1"/>
</dbReference>
<dbReference type="AlphaFoldDB" id="A0A366K2C9"/>
<dbReference type="Gene3D" id="1.10.10.10">
    <property type="entry name" value="Winged helix-like DNA-binding domain superfamily/Winged helix DNA-binding domain"/>
    <property type="match status" value="1"/>
</dbReference>
<dbReference type="InterPro" id="IPR011991">
    <property type="entry name" value="ArsR-like_HTH"/>
</dbReference>
<dbReference type="Pfam" id="PF01022">
    <property type="entry name" value="HTH_5"/>
    <property type="match status" value="1"/>
</dbReference>
<evidence type="ECO:0000256" key="4">
    <source>
        <dbReference type="ARBA" id="ARBA00043263"/>
    </source>
</evidence>
<evidence type="ECO:0000256" key="3">
    <source>
        <dbReference type="ARBA" id="ARBA00023163"/>
    </source>
</evidence>
<reference evidence="6 7" key="1">
    <citation type="submission" date="2018-06" db="EMBL/GenBank/DDBJ databases">
        <title>Freshwater and sediment microbial communities from various areas in North America, analyzing microbe dynamics in response to fracking.</title>
        <authorList>
            <person name="Lamendella R."/>
        </authorList>
    </citation>
    <scope>NUCLEOTIDE SEQUENCE [LARGE SCALE GENOMIC DNA]</scope>
    <source>
        <strain evidence="6 7">14_TX</strain>
    </source>
</reference>
<dbReference type="PROSITE" id="PS50987">
    <property type="entry name" value="HTH_ARSR_2"/>
    <property type="match status" value="1"/>
</dbReference>
<name>A0A366K2C9_CYTFI</name>
<dbReference type="GO" id="GO:0003677">
    <property type="term" value="F:DNA binding"/>
    <property type="evidence" value="ECO:0007669"/>
    <property type="project" value="UniProtKB-KW"/>
</dbReference>
<proteinExistence type="predicted"/>
<keyword evidence="1" id="KW-0805">Transcription regulation</keyword>
<dbReference type="SMART" id="SM00418">
    <property type="entry name" value="HTH_ARSR"/>
    <property type="match status" value="1"/>
</dbReference>
<dbReference type="PROSITE" id="PS00846">
    <property type="entry name" value="HTH_ARSR_1"/>
    <property type="match status" value="1"/>
</dbReference>
<organism evidence="6 7">
    <name type="scientific">Cytobacillus firmus</name>
    <name type="common">Bacillus firmus</name>
    <dbReference type="NCBI Taxonomy" id="1399"/>
    <lineage>
        <taxon>Bacteria</taxon>
        <taxon>Bacillati</taxon>
        <taxon>Bacillota</taxon>
        <taxon>Bacilli</taxon>
        <taxon>Bacillales</taxon>
        <taxon>Bacillaceae</taxon>
        <taxon>Cytobacillus</taxon>
    </lineage>
</organism>
<sequence>MVGSKDTCDIYCFDEEKVNRIQGELVKEDLSGAAQLFKALADENRAKISYALCRDEELCVCDIANIIGATVATASHHLRTLHKQGIVKFRKEGKLAFYSLDDDHIRQLMMIALEHGNEVKANV</sequence>
<evidence type="ECO:0000313" key="6">
    <source>
        <dbReference type="EMBL" id="RBP95919.1"/>
    </source>
</evidence>
<dbReference type="GO" id="GO:0046686">
    <property type="term" value="P:response to cadmium ion"/>
    <property type="evidence" value="ECO:0007669"/>
    <property type="project" value="UniProtKB-KW"/>
</dbReference>
<protein>
    <submittedName>
        <fullName evidence="6">Cadmium-sensing regulator CadC</fullName>
    </submittedName>
</protein>
<dbReference type="EMBL" id="QNSF01000002">
    <property type="protein sequence ID" value="RBP95919.1"/>
    <property type="molecule type" value="Genomic_DNA"/>
</dbReference>
<dbReference type="InterPro" id="IPR051011">
    <property type="entry name" value="Metal_resp_trans_reg"/>
</dbReference>
<dbReference type="SUPFAM" id="SSF46785">
    <property type="entry name" value="Winged helix' DNA-binding domain"/>
    <property type="match status" value="1"/>
</dbReference>
<keyword evidence="3" id="KW-0804">Transcription</keyword>
<dbReference type="InterPro" id="IPR036388">
    <property type="entry name" value="WH-like_DNA-bd_sf"/>
</dbReference>
<dbReference type="PRINTS" id="PR00778">
    <property type="entry name" value="HTHARSR"/>
</dbReference>
<keyword evidence="4" id="KW-0105">Cadmium resistance</keyword>
<dbReference type="InterPro" id="IPR036390">
    <property type="entry name" value="WH_DNA-bd_sf"/>
</dbReference>
<gene>
    <name evidence="6" type="ORF">DFO70_102245</name>
</gene>
<evidence type="ECO:0000256" key="2">
    <source>
        <dbReference type="ARBA" id="ARBA00023125"/>
    </source>
</evidence>
<evidence type="ECO:0000313" key="7">
    <source>
        <dbReference type="Proteomes" id="UP000252731"/>
    </source>
</evidence>
<dbReference type="PANTHER" id="PTHR43132">
    <property type="entry name" value="ARSENICAL RESISTANCE OPERON REPRESSOR ARSR-RELATED"/>
    <property type="match status" value="1"/>
</dbReference>
<dbReference type="PANTHER" id="PTHR43132:SF6">
    <property type="entry name" value="HTH-TYPE TRANSCRIPTIONAL REPRESSOR CZRA"/>
    <property type="match status" value="1"/>
</dbReference>
<dbReference type="Proteomes" id="UP000252731">
    <property type="component" value="Unassembled WGS sequence"/>
</dbReference>
<dbReference type="InterPro" id="IPR001845">
    <property type="entry name" value="HTH_ArsR_DNA-bd_dom"/>
</dbReference>
<keyword evidence="2" id="KW-0238">DNA-binding</keyword>